<dbReference type="InterPro" id="IPR045052">
    <property type="entry name" value="Copine"/>
</dbReference>
<accession>A0ABY9DUD1</accession>
<feature type="domain" description="C2" evidence="1">
    <location>
        <begin position="43"/>
        <end position="167"/>
    </location>
</feature>
<gene>
    <name evidence="2" type="ORF">VitviT2T_028502</name>
</gene>
<evidence type="ECO:0000313" key="2">
    <source>
        <dbReference type="EMBL" id="WKA10962.1"/>
    </source>
</evidence>
<protein>
    <recommendedName>
        <fullName evidence="1">C2 domain-containing protein</fullName>
    </recommendedName>
</protein>
<organism evidence="2 3">
    <name type="scientific">Vitis vinifera</name>
    <name type="common">Grape</name>
    <dbReference type="NCBI Taxonomy" id="29760"/>
    <lineage>
        <taxon>Eukaryota</taxon>
        <taxon>Viridiplantae</taxon>
        <taxon>Streptophyta</taxon>
        <taxon>Embryophyta</taxon>
        <taxon>Tracheophyta</taxon>
        <taxon>Spermatophyta</taxon>
        <taxon>Magnoliopsida</taxon>
        <taxon>eudicotyledons</taxon>
        <taxon>Gunneridae</taxon>
        <taxon>Pentapetalae</taxon>
        <taxon>rosids</taxon>
        <taxon>Vitales</taxon>
        <taxon>Vitaceae</taxon>
        <taxon>Viteae</taxon>
        <taxon>Vitis</taxon>
    </lineage>
</organism>
<dbReference type="InterPro" id="IPR037768">
    <property type="entry name" value="C2B_Copine"/>
</dbReference>
<dbReference type="PROSITE" id="PS50004">
    <property type="entry name" value="C2"/>
    <property type="match status" value="1"/>
</dbReference>
<dbReference type="Proteomes" id="UP001227230">
    <property type="component" value="Chromosome 18"/>
</dbReference>
<reference evidence="2 3" key="1">
    <citation type="journal article" date="2023" name="Hortic Res">
        <title>The complete reference genome for grapevine (Vitis vinifera L.) genetics and breeding.</title>
        <authorList>
            <person name="Shi X."/>
            <person name="Cao S."/>
            <person name="Wang X."/>
            <person name="Huang S."/>
            <person name="Wang Y."/>
            <person name="Liu Z."/>
            <person name="Liu W."/>
            <person name="Leng X."/>
            <person name="Peng Y."/>
            <person name="Wang N."/>
            <person name="Wang Y."/>
            <person name="Ma Z."/>
            <person name="Xu X."/>
            <person name="Zhang F."/>
            <person name="Xue H."/>
            <person name="Zhong H."/>
            <person name="Wang Y."/>
            <person name="Zhang K."/>
            <person name="Velt A."/>
            <person name="Avia K."/>
            <person name="Holtgrawe D."/>
            <person name="Grimplet J."/>
            <person name="Matus J.T."/>
            <person name="Ware D."/>
            <person name="Wu X."/>
            <person name="Wang H."/>
            <person name="Liu C."/>
            <person name="Fang Y."/>
            <person name="Rustenholz C."/>
            <person name="Cheng Z."/>
            <person name="Xiao H."/>
            <person name="Zhou Y."/>
        </authorList>
    </citation>
    <scope>NUCLEOTIDE SEQUENCE [LARGE SCALE GENOMIC DNA]</scope>
    <source>
        <strain evidence="3">cv. Pinot noir / PN40024</strain>
        <tissue evidence="2">Leaf</tissue>
    </source>
</reference>
<evidence type="ECO:0000313" key="3">
    <source>
        <dbReference type="Proteomes" id="UP001227230"/>
    </source>
</evidence>
<dbReference type="SMART" id="SM00239">
    <property type="entry name" value="C2"/>
    <property type="match status" value="1"/>
</dbReference>
<sequence length="183" mass="20807">MLKLNDQEFLGECSCVLSEILTKQGQNLTLDFHNINGNRGLKNLGKLTVHAEETIASRNAIDVIFHCSHLENKNLFSKSDHFLRISRIVEHGGSVSICKTEVVDNNLNPIWRPLRLTMNQFVSKDNPLVIECFHFNTSGNHVLIGELQKSVADLEKLHKKKTKKKLVPVSSYPLLFSIVMRKF</sequence>
<dbReference type="SUPFAM" id="SSF49562">
    <property type="entry name" value="C2 domain (Calcium/lipid-binding domain, CaLB)"/>
    <property type="match status" value="1"/>
</dbReference>
<dbReference type="EMBL" id="CP126665">
    <property type="protein sequence ID" value="WKA10962.1"/>
    <property type="molecule type" value="Genomic_DNA"/>
</dbReference>
<dbReference type="Gene3D" id="2.60.40.150">
    <property type="entry name" value="C2 domain"/>
    <property type="match status" value="1"/>
</dbReference>
<proteinExistence type="predicted"/>
<dbReference type="PANTHER" id="PTHR10857:SF120">
    <property type="entry name" value="PROTEIN BONZAI 3"/>
    <property type="match status" value="1"/>
</dbReference>
<evidence type="ECO:0000259" key="1">
    <source>
        <dbReference type="PROSITE" id="PS50004"/>
    </source>
</evidence>
<dbReference type="InterPro" id="IPR035892">
    <property type="entry name" value="C2_domain_sf"/>
</dbReference>
<dbReference type="InterPro" id="IPR000008">
    <property type="entry name" value="C2_dom"/>
</dbReference>
<dbReference type="CDD" id="cd04047">
    <property type="entry name" value="C2B_Copine"/>
    <property type="match status" value="1"/>
</dbReference>
<dbReference type="Pfam" id="PF00168">
    <property type="entry name" value="C2"/>
    <property type="match status" value="1"/>
</dbReference>
<name>A0ABY9DUD1_VITVI</name>
<dbReference type="PANTHER" id="PTHR10857">
    <property type="entry name" value="COPINE"/>
    <property type="match status" value="1"/>
</dbReference>
<keyword evidence="3" id="KW-1185">Reference proteome</keyword>